<organism evidence="1 2">
    <name type="scientific">Paspalum notatum var. saurae</name>
    <dbReference type="NCBI Taxonomy" id="547442"/>
    <lineage>
        <taxon>Eukaryota</taxon>
        <taxon>Viridiplantae</taxon>
        <taxon>Streptophyta</taxon>
        <taxon>Embryophyta</taxon>
        <taxon>Tracheophyta</taxon>
        <taxon>Spermatophyta</taxon>
        <taxon>Magnoliopsida</taxon>
        <taxon>Liliopsida</taxon>
        <taxon>Poales</taxon>
        <taxon>Poaceae</taxon>
        <taxon>PACMAD clade</taxon>
        <taxon>Panicoideae</taxon>
        <taxon>Andropogonodae</taxon>
        <taxon>Paspaleae</taxon>
        <taxon>Paspalinae</taxon>
        <taxon>Paspalum</taxon>
    </lineage>
</organism>
<keyword evidence="2" id="KW-1185">Reference proteome</keyword>
<proteinExistence type="predicted"/>
<accession>A0AAQ3SJ99</accession>
<dbReference type="EMBL" id="CP144745">
    <property type="protein sequence ID" value="WVZ50538.1"/>
    <property type="molecule type" value="Genomic_DNA"/>
</dbReference>
<name>A0AAQ3SJ99_PASNO</name>
<dbReference type="Proteomes" id="UP001341281">
    <property type="component" value="Chromosome 01"/>
</dbReference>
<dbReference type="AlphaFoldDB" id="A0AAQ3SJ99"/>
<evidence type="ECO:0000313" key="2">
    <source>
        <dbReference type="Proteomes" id="UP001341281"/>
    </source>
</evidence>
<dbReference type="SUPFAM" id="SSF52058">
    <property type="entry name" value="L domain-like"/>
    <property type="match status" value="1"/>
</dbReference>
<reference evidence="1 2" key="1">
    <citation type="submission" date="2024-02" db="EMBL/GenBank/DDBJ databases">
        <title>High-quality chromosome-scale genome assembly of Pensacola bahiagrass (Paspalum notatum Flugge var. saurae).</title>
        <authorList>
            <person name="Vega J.M."/>
            <person name="Podio M."/>
            <person name="Orjuela J."/>
            <person name="Siena L.A."/>
            <person name="Pessino S.C."/>
            <person name="Combes M.C."/>
            <person name="Mariac C."/>
            <person name="Albertini E."/>
            <person name="Pupilli F."/>
            <person name="Ortiz J.P.A."/>
            <person name="Leblanc O."/>
        </authorList>
    </citation>
    <scope>NUCLEOTIDE SEQUENCE [LARGE SCALE GENOMIC DNA]</scope>
    <source>
        <strain evidence="1">R1</strain>
        <tissue evidence="1">Leaf</tissue>
    </source>
</reference>
<dbReference type="Gene3D" id="3.80.10.10">
    <property type="entry name" value="Ribonuclease Inhibitor"/>
    <property type="match status" value="1"/>
</dbReference>
<dbReference type="InterPro" id="IPR032675">
    <property type="entry name" value="LRR_dom_sf"/>
</dbReference>
<evidence type="ECO:0000313" key="1">
    <source>
        <dbReference type="EMBL" id="WVZ50538.1"/>
    </source>
</evidence>
<gene>
    <name evidence="1" type="ORF">U9M48_001781</name>
</gene>
<protein>
    <submittedName>
        <fullName evidence="1">Uncharacterized protein</fullName>
    </submittedName>
</protein>
<sequence>MITQDEVDLLKDLPILHTLCLCFKEFHYNELRFKGISAFRQLQVLEITCNVRLKPITFEPSVMGRLKVLKIHCSNNVSSLKCSGLKELPKLKEVSLSGSYGDKIKNDLKSLLDELPNEMKPVLKLD</sequence>